<feature type="domain" description="RlpA-like protein double-psi beta-barrel" evidence="3">
    <location>
        <begin position="58"/>
        <end position="118"/>
    </location>
</feature>
<reference evidence="4 5" key="1">
    <citation type="journal article" date="2015" name="Genome Biol.">
        <title>Comparative genomics of Steinernema reveals deeply conserved gene regulatory networks.</title>
        <authorList>
            <person name="Dillman A.R."/>
            <person name="Macchietto M."/>
            <person name="Porter C.F."/>
            <person name="Rogers A."/>
            <person name="Williams B."/>
            <person name="Antoshechkin I."/>
            <person name="Lee M.M."/>
            <person name="Goodwin Z."/>
            <person name="Lu X."/>
            <person name="Lewis E.E."/>
            <person name="Goodrich-Blair H."/>
            <person name="Stock S.P."/>
            <person name="Adams B.J."/>
            <person name="Sternberg P.W."/>
            <person name="Mortazavi A."/>
        </authorList>
    </citation>
    <scope>NUCLEOTIDE SEQUENCE [LARGE SCALE GENOMIC DNA]</scope>
    <source>
        <strain evidence="4 5">ALL</strain>
    </source>
</reference>
<keyword evidence="5" id="KW-1185">Reference proteome</keyword>
<dbReference type="Proteomes" id="UP000298663">
    <property type="component" value="Unassembled WGS sequence"/>
</dbReference>
<keyword evidence="1 2" id="KW-0732">Signal</keyword>
<dbReference type="InterPro" id="IPR051477">
    <property type="entry name" value="Expansin_CellWall"/>
</dbReference>
<dbReference type="Pfam" id="PF03330">
    <property type="entry name" value="DPBB_1"/>
    <property type="match status" value="1"/>
</dbReference>
<dbReference type="InterPro" id="IPR036908">
    <property type="entry name" value="RlpA-like_sf"/>
</dbReference>
<accession>A0A4U5MVD8</accession>
<dbReference type="STRING" id="34508.A0A4U5MVD8"/>
<dbReference type="PANTHER" id="PTHR31836">
    <property type="match status" value="1"/>
</dbReference>
<evidence type="ECO:0000313" key="4">
    <source>
        <dbReference type="EMBL" id="TKR73806.1"/>
    </source>
</evidence>
<name>A0A4U5MVD8_STECR</name>
<dbReference type="OrthoDB" id="5845740at2759"/>
<gene>
    <name evidence="4" type="ORF">L596_021074</name>
</gene>
<dbReference type="CDD" id="cd22273">
    <property type="entry name" value="DPBB_SPI-like"/>
    <property type="match status" value="1"/>
</dbReference>
<feature type="chain" id="PRO_5020879607" description="RlpA-like protein double-psi beta-barrel domain-containing protein" evidence="2">
    <location>
        <begin position="18"/>
        <end position="128"/>
    </location>
</feature>
<organism evidence="4 5">
    <name type="scientific">Steinernema carpocapsae</name>
    <name type="common">Entomopathogenic nematode</name>
    <dbReference type="NCBI Taxonomy" id="34508"/>
    <lineage>
        <taxon>Eukaryota</taxon>
        <taxon>Metazoa</taxon>
        <taxon>Ecdysozoa</taxon>
        <taxon>Nematoda</taxon>
        <taxon>Chromadorea</taxon>
        <taxon>Rhabditida</taxon>
        <taxon>Tylenchina</taxon>
        <taxon>Panagrolaimomorpha</taxon>
        <taxon>Strongyloidoidea</taxon>
        <taxon>Steinernematidae</taxon>
        <taxon>Steinernema</taxon>
    </lineage>
</organism>
<dbReference type="PANTHER" id="PTHR31836:SF28">
    <property type="entry name" value="SRCR DOMAIN-CONTAINING PROTEIN-RELATED"/>
    <property type="match status" value="1"/>
</dbReference>
<feature type="signal peptide" evidence="2">
    <location>
        <begin position="1"/>
        <end position="17"/>
    </location>
</feature>
<evidence type="ECO:0000259" key="3">
    <source>
        <dbReference type="Pfam" id="PF03330"/>
    </source>
</evidence>
<proteinExistence type="predicted"/>
<dbReference type="InterPro" id="IPR009009">
    <property type="entry name" value="RlpA-like_DPBB"/>
</dbReference>
<dbReference type="SUPFAM" id="SSF50685">
    <property type="entry name" value="Barwin-like endoglucanases"/>
    <property type="match status" value="1"/>
</dbReference>
<dbReference type="Gene3D" id="2.40.40.10">
    <property type="entry name" value="RlpA-like domain"/>
    <property type="match status" value="1"/>
</dbReference>
<reference evidence="4 5" key="2">
    <citation type="journal article" date="2019" name="G3 (Bethesda)">
        <title>Hybrid Assembly of the Genome of the Entomopathogenic Nematode Steinernema carpocapsae Identifies the X-Chromosome.</title>
        <authorList>
            <person name="Serra L."/>
            <person name="Macchietto M."/>
            <person name="Macias-Munoz A."/>
            <person name="McGill C.J."/>
            <person name="Rodriguez I.M."/>
            <person name="Rodriguez B."/>
            <person name="Murad R."/>
            <person name="Mortazavi A."/>
        </authorList>
    </citation>
    <scope>NUCLEOTIDE SEQUENCE [LARGE SCALE GENOMIC DNA]</scope>
    <source>
        <strain evidence="4 5">ALL</strain>
    </source>
</reference>
<sequence length="128" mass="13943">MLRLLALLSVLFAVVHGGFYIGQTVKCDFTYYNDAGFGACGSHINAATQNLVAVAPPYWSTPNPNNDPVCKNVCIRVNYGGKSRTMPVKDKCPSCNAKHFDLSQPAFQFFAPLSKGHVYGATCTFVRC</sequence>
<dbReference type="AlphaFoldDB" id="A0A4U5MVD8"/>
<evidence type="ECO:0000256" key="2">
    <source>
        <dbReference type="SAM" id="SignalP"/>
    </source>
</evidence>
<dbReference type="GO" id="GO:0004869">
    <property type="term" value="F:cysteine-type endopeptidase inhibitor activity"/>
    <property type="evidence" value="ECO:0007669"/>
    <property type="project" value="InterPro"/>
</dbReference>
<comment type="caution">
    <text evidence="4">The sequence shown here is derived from an EMBL/GenBank/DDBJ whole genome shotgun (WGS) entry which is preliminary data.</text>
</comment>
<evidence type="ECO:0000313" key="5">
    <source>
        <dbReference type="Proteomes" id="UP000298663"/>
    </source>
</evidence>
<dbReference type="EMBL" id="AZBU02000006">
    <property type="protein sequence ID" value="TKR73806.1"/>
    <property type="molecule type" value="Genomic_DNA"/>
</dbReference>
<dbReference type="NCBIfam" id="NF041659">
    <property type="entry name" value="Papain_Inhib"/>
    <property type="match status" value="1"/>
</dbReference>
<dbReference type="InterPro" id="IPR048197">
    <property type="entry name" value="Papain_inhib"/>
</dbReference>
<protein>
    <recommendedName>
        <fullName evidence="3">RlpA-like protein double-psi beta-barrel domain-containing protein</fullName>
    </recommendedName>
</protein>
<dbReference type="GO" id="GO:0004867">
    <property type="term" value="F:serine-type endopeptidase inhibitor activity"/>
    <property type="evidence" value="ECO:0007669"/>
    <property type="project" value="InterPro"/>
</dbReference>
<evidence type="ECO:0000256" key="1">
    <source>
        <dbReference type="ARBA" id="ARBA00022729"/>
    </source>
</evidence>